<evidence type="ECO:0000313" key="1">
    <source>
        <dbReference type="EMBL" id="GAA35960.2"/>
    </source>
</evidence>
<name>H2KPC7_CLOSI</name>
<gene>
    <name evidence="1" type="ORF">CLF_101749</name>
</gene>
<reference key="2">
    <citation type="submission" date="2011-10" db="EMBL/GenBank/DDBJ databases">
        <title>The genome and transcriptome sequence of Clonorchis sinensis provide insights into the carcinogenic liver fluke.</title>
        <authorList>
            <person name="Wang X."/>
            <person name="Huang Y."/>
            <person name="Chen W."/>
            <person name="Liu H."/>
            <person name="Guo L."/>
            <person name="Chen Y."/>
            <person name="Luo F."/>
            <person name="Zhou W."/>
            <person name="Sun J."/>
            <person name="Mao Q."/>
            <person name="Liang P."/>
            <person name="Zhou C."/>
            <person name="Tian Y."/>
            <person name="Men J."/>
            <person name="Lv X."/>
            <person name="Huang L."/>
            <person name="Zhou J."/>
            <person name="Hu Y."/>
            <person name="Li R."/>
            <person name="Zhang F."/>
            <person name="Lei H."/>
            <person name="Li X."/>
            <person name="Hu X."/>
            <person name="Liang C."/>
            <person name="Xu J."/>
            <person name="Wu Z."/>
            <person name="Yu X."/>
        </authorList>
    </citation>
    <scope>NUCLEOTIDE SEQUENCE</scope>
    <source>
        <strain>Henan</strain>
    </source>
</reference>
<dbReference type="EMBL" id="DF142896">
    <property type="protein sequence ID" value="GAA35960.2"/>
    <property type="molecule type" value="Genomic_DNA"/>
</dbReference>
<proteinExistence type="predicted"/>
<sequence>MLLNTQSLKASLTIESEALEFVERFTYSGSFTSSDCGVTDEVNAQICKDRVAFGRDETVVRCFRAKKPKNTRTEKAWIDFAKFVRGMFLPNSEGTPYSHKCSKTWDRCTRF</sequence>
<dbReference type="AlphaFoldDB" id="H2KPC7"/>
<reference evidence="1" key="1">
    <citation type="journal article" date="2011" name="Genome Biol.">
        <title>The draft genome of the carcinogenic human liver fluke Clonorchis sinensis.</title>
        <authorList>
            <person name="Wang X."/>
            <person name="Chen W."/>
            <person name="Huang Y."/>
            <person name="Sun J."/>
            <person name="Men J."/>
            <person name="Liu H."/>
            <person name="Luo F."/>
            <person name="Guo L."/>
            <person name="Lv X."/>
            <person name="Deng C."/>
            <person name="Zhou C."/>
            <person name="Fan Y."/>
            <person name="Li X."/>
            <person name="Huang L."/>
            <person name="Hu Y."/>
            <person name="Liang C."/>
            <person name="Hu X."/>
            <person name="Xu J."/>
            <person name="Yu X."/>
        </authorList>
    </citation>
    <scope>NUCLEOTIDE SEQUENCE [LARGE SCALE GENOMIC DNA]</scope>
    <source>
        <strain evidence="1">Henan</strain>
    </source>
</reference>
<keyword evidence="2" id="KW-1185">Reference proteome</keyword>
<accession>H2KPC7</accession>
<protein>
    <submittedName>
        <fullName evidence="1">Uncharacterized protein</fullName>
    </submittedName>
</protein>
<dbReference type="Proteomes" id="UP000008909">
    <property type="component" value="Unassembled WGS sequence"/>
</dbReference>
<organism evidence="1 2">
    <name type="scientific">Clonorchis sinensis</name>
    <name type="common">Chinese liver fluke</name>
    <dbReference type="NCBI Taxonomy" id="79923"/>
    <lineage>
        <taxon>Eukaryota</taxon>
        <taxon>Metazoa</taxon>
        <taxon>Spiralia</taxon>
        <taxon>Lophotrochozoa</taxon>
        <taxon>Platyhelminthes</taxon>
        <taxon>Trematoda</taxon>
        <taxon>Digenea</taxon>
        <taxon>Opisthorchiida</taxon>
        <taxon>Opisthorchiata</taxon>
        <taxon>Opisthorchiidae</taxon>
        <taxon>Clonorchis</taxon>
    </lineage>
</organism>
<evidence type="ECO:0000313" key="2">
    <source>
        <dbReference type="Proteomes" id="UP000008909"/>
    </source>
</evidence>